<sequence length="106" mass="12120">MQNGLLSRCDFVGIRLQPGRNTGTWVARLLHRTIEQKVCRLSLRTKMALIAIACQQTQFSLAQKMRVPSFIDFCRQKEATRGAMAEPAHPIFIEFQRCARTKQGEI</sequence>
<dbReference type="AlphaFoldDB" id="A0A515DAD5"/>
<gene>
    <name evidence="1" type="ORF">EUB48_08940</name>
</gene>
<dbReference type="KEGG" id="rhf:EUB48_08940"/>
<accession>A0A515DAD5</accession>
<organism evidence="1 2">
    <name type="scientific">Rhodoferax sediminis</name>
    <dbReference type="NCBI Taxonomy" id="2509614"/>
    <lineage>
        <taxon>Bacteria</taxon>
        <taxon>Pseudomonadati</taxon>
        <taxon>Pseudomonadota</taxon>
        <taxon>Betaproteobacteria</taxon>
        <taxon>Burkholderiales</taxon>
        <taxon>Comamonadaceae</taxon>
        <taxon>Rhodoferax</taxon>
    </lineage>
</organism>
<keyword evidence="2" id="KW-1185">Reference proteome</keyword>
<dbReference type="RefSeq" id="WP_142818553.1">
    <property type="nucleotide sequence ID" value="NZ_CP035503.1"/>
</dbReference>
<name>A0A515DAD5_9BURK</name>
<proteinExistence type="predicted"/>
<dbReference type="Proteomes" id="UP000316798">
    <property type="component" value="Chromosome"/>
</dbReference>
<evidence type="ECO:0000313" key="1">
    <source>
        <dbReference type="EMBL" id="QDL37383.1"/>
    </source>
</evidence>
<protein>
    <submittedName>
        <fullName evidence="1">Uncharacterized protein</fullName>
    </submittedName>
</protein>
<evidence type="ECO:0000313" key="2">
    <source>
        <dbReference type="Proteomes" id="UP000316798"/>
    </source>
</evidence>
<reference evidence="1 2" key="1">
    <citation type="submission" date="2019-01" db="EMBL/GenBank/DDBJ databases">
        <title>Genomic insights into a novel species Rhodoferax sp.</title>
        <authorList>
            <person name="Jin L."/>
        </authorList>
    </citation>
    <scope>NUCLEOTIDE SEQUENCE [LARGE SCALE GENOMIC DNA]</scope>
    <source>
        <strain evidence="1 2">CHu59-6-5</strain>
    </source>
</reference>
<dbReference type="EMBL" id="CP035503">
    <property type="protein sequence ID" value="QDL37383.1"/>
    <property type="molecule type" value="Genomic_DNA"/>
</dbReference>